<dbReference type="PANTHER" id="PTHR43861:SF6">
    <property type="entry name" value="METHYLTRANSFERASE TYPE 11"/>
    <property type="match status" value="1"/>
</dbReference>
<dbReference type="PANTHER" id="PTHR43861">
    <property type="entry name" value="TRANS-ACONITATE 2-METHYLTRANSFERASE-RELATED"/>
    <property type="match status" value="1"/>
</dbReference>
<organism evidence="1">
    <name type="scientific">uncultured bacterium</name>
    <name type="common">gcode 4</name>
    <dbReference type="NCBI Taxonomy" id="1234023"/>
    <lineage>
        <taxon>Bacteria</taxon>
        <taxon>environmental samples</taxon>
    </lineage>
</organism>
<sequence length="204" mass="23898">MIVWNNTEERETSFWQKNLSFVDKVIYSMRLSRIFSGADFSNKIVADTGSWYNFLFLRAIADRIQKWYAVDRVLNIKNHPDTIETIESDLNEGISLESDSLDIVTSMAILEHLHTPEQYLKEIYRILKPQGTLIMTVPSVYAKPVLEFLAYRLGVISEVEIRDHKEYYDRSKLKDILKRAGFSEENIRHSYFQFGMNNFVVAVK</sequence>
<accession>K1XXQ2</accession>
<dbReference type="CDD" id="cd02440">
    <property type="entry name" value="AdoMet_MTases"/>
    <property type="match status" value="1"/>
</dbReference>
<dbReference type="Gene3D" id="3.40.50.150">
    <property type="entry name" value="Vaccinia Virus protein VP39"/>
    <property type="match status" value="1"/>
</dbReference>
<name>K1XXQ2_9BACT</name>
<gene>
    <name evidence="1" type="ORF">ACD_78C00197G0017</name>
</gene>
<dbReference type="EMBL" id="AMFJ01034197">
    <property type="protein sequence ID" value="EKD29982.1"/>
    <property type="molecule type" value="Genomic_DNA"/>
</dbReference>
<proteinExistence type="predicted"/>
<reference evidence="1" key="1">
    <citation type="journal article" date="2012" name="Science">
        <title>Fermentation, hydrogen, and sulfur metabolism in multiple uncultivated bacterial phyla.</title>
        <authorList>
            <person name="Wrighton K.C."/>
            <person name="Thomas B.C."/>
            <person name="Sharon I."/>
            <person name="Miller C.S."/>
            <person name="Castelle C.J."/>
            <person name="VerBerkmoes N.C."/>
            <person name="Wilkins M.J."/>
            <person name="Hettich R.L."/>
            <person name="Lipton M.S."/>
            <person name="Williams K.H."/>
            <person name="Long P.E."/>
            <person name="Banfield J.F."/>
        </authorList>
    </citation>
    <scope>NUCLEOTIDE SEQUENCE [LARGE SCALE GENOMIC DNA]</scope>
</reference>
<evidence type="ECO:0000313" key="1">
    <source>
        <dbReference type="EMBL" id="EKD29982.1"/>
    </source>
</evidence>
<comment type="caution">
    <text evidence="1">The sequence shown here is derived from an EMBL/GenBank/DDBJ whole genome shotgun (WGS) entry which is preliminary data.</text>
</comment>
<protein>
    <submittedName>
        <fullName evidence="1">Uncharacterized protein</fullName>
    </submittedName>
</protein>
<dbReference type="Pfam" id="PF13489">
    <property type="entry name" value="Methyltransf_23"/>
    <property type="match status" value="1"/>
</dbReference>
<dbReference type="InterPro" id="IPR029063">
    <property type="entry name" value="SAM-dependent_MTases_sf"/>
</dbReference>
<dbReference type="SUPFAM" id="SSF53335">
    <property type="entry name" value="S-adenosyl-L-methionine-dependent methyltransferases"/>
    <property type="match status" value="1"/>
</dbReference>
<dbReference type="AlphaFoldDB" id="K1XXQ2"/>